<dbReference type="SUPFAM" id="SSF54001">
    <property type="entry name" value="Cysteine proteinases"/>
    <property type="match status" value="1"/>
</dbReference>
<keyword evidence="7" id="KW-1185">Reference proteome</keyword>
<organism evidence="6 7">
    <name type="scientific">Rehmannia glutinosa</name>
    <name type="common">Chinese foxglove</name>
    <dbReference type="NCBI Taxonomy" id="99300"/>
    <lineage>
        <taxon>Eukaryota</taxon>
        <taxon>Viridiplantae</taxon>
        <taxon>Streptophyta</taxon>
        <taxon>Embryophyta</taxon>
        <taxon>Tracheophyta</taxon>
        <taxon>Spermatophyta</taxon>
        <taxon>Magnoliopsida</taxon>
        <taxon>eudicotyledons</taxon>
        <taxon>Gunneridae</taxon>
        <taxon>Pentapetalae</taxon>
        <taxon>asterids</taxon>
        <taxon>lamiids</taxon>
        <taxon>Lamiales</taxon>
        <taxon>Orobanchaceae</taxon>
        <taxon>Rehmannieae</taxon>
        <taxon>Rehmannia</taxon>
    </lineage>
</organism>
<keyword evidence="3" id="KW-0378">Hydrolase</keyword>
<sequence>MGTLNSTIRYRGDDCSKTLVSISPPIDRSYSHISKRRKVSVSKNKDTPEYSSSYSVLPRISLYPHLKPRFSREVHAPVRQSRLSSFSRIKKVEDSAGFEESSADKMGNCLGIQFPYDKVRNGAIKSLNFFRKDNDSLIGKDVVIEIDDADDNENRGVPLGDSSIEEIEIVDVDASNANENVNGVEKMTDVMLLDGNRDNLGVPVHKKLYDFSKRIDEKLNSLKLEIEYNEKCRQTFQILRSQKKEDQVKKDAVEECFVPLTEEDEALVDHALSNSNRRKVLVIHENSNIDITGEKLQCLRPGAWLNDELISGRDGYNFQAVRRWTTQRKLGYSLLDCEKIFVPIHKEIHWCLAVINKKDEKFQYLDSLKGVDSQVMNVLARYYVDEVKDKCGKDISVSSWEKEFVTNLPGQENGFDCGMFMIKYTDFYSRDVGLCFNQGHMPYFRRRTSKEILKLRAE</sequence>
<accession>A0ABR0UJ92</accession>
<dbReference type="PANTHER" id="PTHR12606">
    <property type="entry name" value="SENTRIN/SUMO-SPECIFIC PROTEASE"/>
    <property type="match status" value="1"/>
</dbReference>
<dbReference type="Proteomes" id="UP001318860">
    <property type="component" value="Unassembled WGS sequence"/>
</dbReference>
<reference evidence="6 7" key="1">
    <citation type="journal article" date="2021" name="Comput. Struct. Biotechnol. J.">
        <title>De novo genome assembly of the potent medicinal plant Rehmannia glutinosa using nanopore technology.</title>
        <authorList>
            <person name="Ma L."/>
            <person name="Dong C."/>
            <person name="Song C."/>
            <person name="Wang X."/>
            <person name="Zheng X."/>
            <person name="Niu Y."/>
            <person name="Chen S."/>
            <person name="Feng W."/>
        </authorList>
    </citation>
    <scope>NUCLEOTIDE SEQUENCE [LARGE SCALE GENOMIC DNA]</scope>
    <source>
        <strain evidence="6">DH-2019</strain>
    </source>
</reference>
<evidence type="ECO:0000256" key="3">
    <source>
        <dbReference type="ARBA" id="ARBA00022801"/>
    </source>
</evidence>
<dbReference type="Pfam" id="PF02902">
    <property type="entry name" value="Peptidase_C48"/>
    <property type="match status" value="1"/>
</dbReference>
<dbReference type="EMBL" id="JABTTQ020002675">
    <property type="protein sequence ID" value="KAK6122612.1"/>
    <property type="molecule type" value="Genomic_DNA"/>
</dbReference>
<protein>
    <recommendedName>
        <fullName evidence="5">Ubiquitin-like protease family profile domain-containing protein</fullName>
    </recommendedName>
</protein>
<keyword evidence="2" id="KW-0645">Protease</keyword>
<evidence type="ECO:0000313" key="7">
    <source>
        <dbReference type="Proteomes" id="UP001318860"/>
    </source>
</evidence>
<keyword evidence="4" id="KW-0788">Thiol protease</keyword>
<dbReference type="PANTHER" id="PTHR12606:SF1">
    <property type="entry name" value="UBIQUITIN-LIKE-SPECIFIC PROTEASE 1A"/>
    <property type="match status" value="1"/>
</dbReference>
<evidence type="ECO:0000256" key="2">
    <source>
        <dbReference type="ARBA" id="ARBA00022670"/>
    </source>
</evidence>
<proteinExistence type="inferred from homology"/>
<dbReference type="InterPro" id="IPR038765">
    <property type="entry name" value="Papain-like_cys_pep_sf"/>
</dbReference>
<name>A0ABR0UJ92_REHGL</name>
<gene>
    <name evidence="6" type="ORF">DH2020_043648</name>
</gene>
<evidence type="ECO:0000259" key="5">
    <source>
        <dbReference type="PROSITE" id="PS50600"/>
    </source>
</evidence>
<comment type="caution">
    <text evidence="6">The sequence shown here is derived from an EMBL/GenBank/DDBJ whole genome shotgun (WGS) entry which is preliminary data.</text>
</comment>
<evidence type="ECO:0000256" key="4">
    <source>
        <dbReference type="ARBA" id="ARBA00022807"/>
    </source>
</evidence>
<dbReference type="PROSITE" id="PS50600">
    <property type="entry name" value="ULP_PROTEASE"/>
    <property type="match status" value="1"/>
</dbReference>
<dbReference type="InterPro" id="IPR003653">
    <property type="entry name" value="Peptidase_C48_C"/>
</dbReference>
<comment type="similarity">
    <text evidence="1">Belongs to the peptidase C48 family.</text>
</comment>
<evidence type="ECO:0000313" key="6">
    <source>
        <dbReference type="EMBL" id="KAK6122612.1"/>
    </source>
</evidence>
<evidence type="ECO:0000256" key="1">
    <source>
        <dbReference type="ARBA" id="ARBA00005234"/>
    </source>
</evidence>
<dbReference type="Gene3D" id="3.40.395.10">
    <property type="entry name" value="Adenoviral Proteinase, Chain A"/>
    <property type="match status" value="1"/>
</dbReference>
<feature type="domain" description="Ubiquitin-like protease family profile" evidence="5">
    <location>
        <begin position="250"/>
        <end position="428"/>
    </location>
</feature>